<evidence type="ECO:0000313" key="12">
    <source>
        <dbReference type="Proteomes" id="UP000322667"/>
    </source>
</evidence>
<dbReference type="PANTHER" id="PTHR47955">
    <property type="entry name" value="CYTOCHROME P450 FAMILY 71 PROTEIN"/>
    <property type="match status" value="1"/>
</dbReference>
<evidence type="ECO:0000256" key="8">
    <source>
        <dbReference type="PIRSR" id="PIRSR602401-1"/>
    </source>
</evidence>
<accession>A0A5D2M762</accession>
<keyword evidence="7 9" id="KW-0503">Monooxygenase</keyword>
<protein>
    <recommendedName>
        <fullName evidence="13">Cytochrome P450</fullName>
    </recommendedName>
</protein>
<keyword evidence="12" id="KW-1185">Reference proteome</keyword>
<dbReference type="InterPro" id="IPR017972">
    <property type="entry name" value="Cyt_P450_CS"/>
</dbReference>
<evidence type="ECO:0000256" key="10">
    <source>
        <dbReference type="SAM" id="Phobius"/>
    </source>
</evidence>
<dbReference type="GO" id="GO:0005506">
    <property type="term" value="F:iron ion binding"/>
    <property type="evidence" value="ECO:0007669"/>
    <property type="project" value="InterPro"/>
</dbReference>
<evidence type="ECO:0000256" key="4">
    <source>
        <dbReference type="ARBA" id="ARBA00022723"/>
    </source>
</evidence>
<keyword evidence="6 8" id="KW-0408">Iron</keyword>
<comment type="similarity">
    <text evidence="2 9">Belongs to the cytochrome P450 family.</text>
</comment>
<dbReference type="PROSITE" id="PS00086">
    <property type="entry name" value="CYTOCHROME_P450"/>
    <property type="match status" value="1"/>
</dbReference>
<dbReference type="AlphaFoldDB" id="A0A5D2M762"/>
<dbReference type="Pfam" id="PF00067">
    <property type="entry name" value="p450"/>
    <property type="match status" value="2"/>
</dbReference>
<dbReference type="GO" id="GO:0004497">
    <property type="term" value="F:monooxygenase activity"/>
    <property type="evidence" value="ECO:0007669"/>
    <property type="project" value="UniProtKB-KW"/>
</dbReference>
<keyword evidence="3 8" id="KW-0349">Heme</keyword>
<sequence>MDNQLKMLPLCFTFLVFIFMVLKLWKRSKIKDSPKNLPPAPWKLPLIGHLHLLMFSLPHHRLTELAKRHGSLMHLQLGELSHIVVSSPEAAKEVMKTHDISFATRPYLLDYWRQLRKVCTLELLSMKRVQSFRSIREEQVSSLIRSIYSNTGLEINLGEMLCNSSYNITLRTAFAARCKQHDAFISITRKLVEAASGFSITDLFPSIKLLPMISGMRAKLESDYVTDDLVDVLLNLQDHGGLEFPLRTDNIKAVILDMLIAGTETSSTAVEWATSEMIKNPRILEKAQAEVRQVYDRTGDVNEADLHELKYLKLVMKETLRERCEINGYEIPAKTKVIVNAWAIGRDSNYWKEAERFYPERFIDSSVDYKGTNFEFIPFGAGRRICPGMSYGMAVVELSLAQLLYHFDWKLPNGMKNEDLDMTETFGATSRRKRDLRLIPIPYHPPSSIQ</sequence>
<dbReference type="PRINTS" id="PR00385">
    <property type="entry name" value="P450"/>
</dbReference>
<gene>
    <name evidence="11" type="ORF">ES332_D01G097900v1</name>
</gene>
<name>A0A5D2M762_GOSTO</name>
<dbReference type="Gene3D" id="1.10.630.10">
    <property type="entry name" value="Cytochrome P450"/>
    <property type="match status" value="1"/>
</dbReference>
<feature type="binding site" description="axial binding residue" evidence="8">
    <location>
        <position position="386"/>
    </location>
    <ligand>
        <name>heme</name>
        <dbReference type="ChEBI" id="CHEBI:30413"/>
    </ligand>
    <ligandPart>
        <name>Fe</name>
        <dbReference type="ChEBI" id="CHEBI:18248"/>
    </ligandPart>
</feature>
<dbReference type="InterPro" id="IPR036396">
    <property type="entry name" value="Cyt_P450_sf"/>
</dbReference>
<organism evidence="11 12">
    <name type="scientific">Gossypium tomentosum</name>
    <name type="common">Hawaiian cotton</name>
    <name type="synonym">Gossypium sandvicense</name>
    <dbReference type="NCBI Taxonomy" id="34277"/>
    <lineage>
        <taxon>Eukaryota</taxon>
        <taxon>Viridiplantae</taxon>
        <taxon>Streptophyta</taxon>
        <taxon>Embryophyta</taxon>
        <taxon>Tracheophyta</taxon>
        <taxon>Spermatophyta</taxon>
        <taxon>Magnoliopsida</taxon>
        <taxon>eudicotyledons</taxon>
        <taxon>Gunneridae</taxon>
        <taxon>Pentapetalae</taxon>
        <taxon>rosids</taxon>
        <taxon>malvids</taxon>
        <taxon>Malvales</taxon>
        <taxon>Malvaceae</taxon>
        <taxon>Malvoideae</taxon>
        <taxon>Gossypium</taxon>
    </lineage>
</organism>
<dbReference type="FunFam" id="1.10.630.10:FF:000126">
    <property type="entry name" value="Predicted protein"/>
    <property type="match status" value="1"/>
</dbReference>
<dbReference type="InterPro" id="IPR001128">
    <property type="entry name" value="Cyt_P450"/>
</dbReference>
<evidence type="ECO:0008006" key="13">
    <source>
        <dbReference type="Google" id="ProtNLM"/>
    </source>
</evidence>
<dbReference type="GO" id="GO:0016705">
    <property type="term" value="F:oxidoreductase activity, acting on paired donors, with incorporation or reduction of molecular oxygen"/>
    <property type="evidence" value="ECO:0007669"/>
    <property type="project" value="InterPro"/>
</dbReference>
<evidence type="ECO:0000256" key="9">
    <source>
        <dbReference type="RuleBase" id="RU000461"/>
    </source>
</evidence>
<evidence type="ECO:0000256" key="1">
    <source>
        <dbReference type="ARBA" id="ARBA00001971"/>
    </source>
</evidence>
<proteinExistence type="inferred from homology"/>
<evidence type="ECO:0000256" key="6">
    <source>
        <dbReference type="ARBA" id="ARBA00023004"/>
    </source>
</evidence>
<dbReference type="GO" id="GO:0020037">
    <property type="term" value="F:heme binding"/>
    <property type="evidence" value="ECO:0007669"/>
    <property type="project" value="InterPro"/>
</dbReference>
<evidence type="ECO:0000256" key="5">
    <source>
        <dbReference type="ARBA" id="ARBA00023002"/>
    </source>
</evidence>
<keyword evidence="10" id="KW-0472">Membrane</keyword>
<keyword evidence="4 8" id="KW-0479">Metal-binding</keyword>
<evidence type="ECO:0000256" key="3">
    <source>
        <dbReference type="ARBA" id="ARBA00022617"/>
    </source>
</evidence>
<dbReference type="PRINTS" id="PR00463">
    <property type="entry name" value="EP450I"/>
</dbReference>
<dbReference type="PANTHER" id="PTHR47955:SF8">
    <property type="entry name" value="CYTOCHROME P450 71D11-LIKE"/>
    <property type="match status" value="1"/>
</dbReference>
<evidence type="ECO:0000313" key="11">
    <source>
        <dbReference type="EMBL" id="TYH87172.1"/>
    </source>
</evidence>
<keyword evidence="10" id="KW-0812">Transmembrane</keyword>
<evidence type="ECO:0000256" key="7">
    <source>
        <dbReference type="ARBA" id="ARBA00023033"/>
    </source>
</evidence>
<comment type="cofactor">
    <cofactor evidence="1 8">
        <name>heme</name>
        <dbReference type="ChEBI" id="CHEBI:30413"/>
    </cofactor>
</comment>
<keyword evidence="10" id="KW-1133">Transmembrane helix</keyword>
<feature type="transmembrane region" description="Helical" evidence="10">
    <location>
        <begin position="6"/>
        <end position="25"/>
    </location>
</feature>
<dbReference type="CDD" id="cd11072">
    <property type="entry name" value="CYP71-like"/>
    <property type="match status" value="1"/>
</dbReference>
<reference evidence="11 12" key="1">
    <citation type="submission" date="2019-07" db="EMBL/GenBank/DDBJ databases">
        <title>WGS assembly of Gossypium tomentosum.</title>
        <authorList>
            <person name="Chen Z.J."/>
            <person name="Sreedasyam A."/>
            <person name="Ando A."/>
            <person name="Song Q."/>
            <person name="De L."/>
            <person name="Hulse-Kemp A."/>
            <person name="Ding M."/>
            <person name="Ye W."/>
            <person name="Kirkbride R."/>
            <person name="Jenkins J."/>
            <person name="Plott C."/>
            <person name="Lovell J."/>
            <person name="Lin Y.-M."/>
            <person name="Vaughn R."/>
            <person name="Liu B."/>
            <person name="Li W."/>
            <person name="Simpson S."/>
            <person name="Scheffler B."/>
            <person name="Saski C."/>
            <person name="Grover C."/>
            <person name="Hu G."/>
            <person name="Conover J."/>
            <person name="Carlson J."/>
            <person name="Shu S."/>
            <person name="Boston L."/>
            <person name="Williams M."/>
            <person name="Peterson D."/>
            <person name="Mcgee K."/>
            <person name="Jones D."/>
            <person name="Wendel J."/>
            <person name="Stelly D."/>
            <person name="Grimwood J."/>
            <person name="Schmutz J."/>
        </authorList>
    </citation>
    <scope>NUCLEOTIDE SEQUENCE [LARGE SCALE GENOMIC DNA]</scope>
    <source>
        <strain evidence="11">7179.01</strain>
    </source>
</reference>
<dbReference type="SUPFAM" id="SSF48264">
    <property type="entry name" value="Cytochrome P450"/>
    <property type="match status" value="1"/>
</dbReference>
<dbReference type="InterPro" id="IPR002401">
    <property type="entry name" value="Cyt_P450_E_grp-I"/>
</dbReference>
<dbReference type="Proteomes" id="UP000322667">
    <property type="component" value="Chromosome D01"/>
</dbReference>
<dbReference type="EMBL" id="CM017623">
    <property type="protein sequence ID" value="TYH87172.1"/>
    <property type="molecule type" value="Genomic_DNA"/>
</dbReference>
<keyword evidence="5 9" id="KW-0560">Oxidoreductase</keyword>
<evidence type="ECO:0000256" key="2">
    <source>
        <dbReference type="ARBA" id="ARBA00010617"/>
    </source>
</evidence>